<dbReference type="GO" id="GO:0003735">
    <property type="term" value="F:structural constituent of ribosome"/>
    <property type="evidence" value="ECO:0007669"/>
    <property type="project" value="InterPro"/>
</dbReference>
<name>A0A1F5BU51_9BACT</name>
<dbReference type="STRING" id="1797298.A2988_01495"/>
<sequence>MKTNLLRSKSKPELEKDLVAFSARLQQLRFDSSFQKVKNVKEVSNLKKDIARVITLLNEK</sequence>
<gene>
    <name evidence="5" type="primary">rpmC</name>
    <name evidence="6" type="ORF">A2988_01495</name>
</gene>
<evidence type="ECO:0000256" key="4">
    <source>
        <dbReference type="ARBA" id="ARBA00035204"/>
    </source>
</evidence>
<protein>
    <recommendedName>
        <fullName evidence="4 5">Large ribosomal subunit protein uL29</fullName>
    </recommendedName>
</protein>
<dbReference type="HAMAP" id="MF_00374">
    <property type="entry name" value="Ribosomal_uL29"/>
    <property type="match status" value="1"/>
</dbReference>
<dbReference type="InterPro" id="IPR001854">
    <property type="entry name" value="Ribosomal_uL29"/>
</dbReference>
<dbReference type="Pfam" id="PF00831">
    <property type="entry name" value="Ribosomal_L29"/>
    <property type="match status" value="1"/>
</dbReference>
<dbReference type="AlphaFoldDB" id="A0A1F5BU51"/>
<reference evidence="6 7" key="1">
    <citation type="journal article" date="2016" name="Nat. Commun.">
        <title>Thousands of microbial genomes shed light on interconnected biogeochemical processes in an aquifer system.</title>
        <authorList>
            <person name="Anantharaman K."/>
            <person name="Brown C.T."/>
            <person name="Hug L.A."/>
            <person name="Sharon I."/>
            <person name="Castelle C.J."/>
            <person name="Probst A.J."/>
            <person name="Thomas B.C."/>
            <person name="Singh A."/>
            <person name="Wilkins M.J."/>
            <person name="Karaoz U."/>
            <person name="Brodie E.L."/>
            <person name="Williams K.H."/>
            <person name="Hubbard S.S."/>
            <person name="Banfield J.F."/>
        </authorList>
    </citation>
    <scope>NUCLEOTIDE SEQUENCE [LARGE SCALE GENOMIC DNA]</scope>
</reference>
<evidence type="ECO:0000256" key="2">
    <source>
        <dbReference type="ARBA" id="ARBA00022980"/>
    </source>
</evidence>
<evidence type="ECO:0000256" key="1">
    <source>
        <dbReference type="ARBA" id="ARBA00009254"/>
    </source>
</evidence>
<dbReference type="GO" id="GO:0006412">
    <property type="term" value="P:translation"/>
    <property type="evidence" value="ECO:0007669"/>
    <property type="project" value="UniProtKB-UniRule"/>
</dbReference>
<organism evidence="6 7">
    <name type="scientific">Candidatus Azambacteria bacterium RIFCSPLOWO2_01_FULL_46_25</name>
    <dbReference type="NCBI Taxonomy" id="1797298"/>
    <lineage>
        <taxon>Bacteria</taxon>
        <taxon>Candidatus Azamiibacteriota</taxon>
    </lineage>
</organism>
<dbReference type="Proteomes" id="UP000176650">
    <property type="component" value="Unassembled WGS sequence"/>
</dbReference>
<comment type="caution">
    <text evidence="6">The sequence shown here is derived from an EMBL/GenBank/DDBJ whole genome shotgun (WGS) entry which is preliminary data.</text>
</comment>
<dbReference type="EMBL" id="MEYS01000002">
    <property type="protein sequence ID" value="OGD34135.1"/>
    <property type="molecule type" value="Genomic_DNA"/>
</dbReference>
<dbReference type="GO" id="GO:1990904">
    <property type="term" value="C:ribonucleoprotein complex"/>
    <property type="evidence" value="ECO:0007669"/>
    <property type="project" value="UniProtKB-KW"/>
</dbReference>
<dbReference type="SUPFAM" id="SSF46561">
    <property type="entry name" value="Ribosomal protein L29 (L29p)"/>
    <property type="match status" value="1"/>
</dbReference>
<evidence type="ECO:0000313" key="6">
    <source>
        <dbReference type="EMBL" id="OGD34135.1"/>
    </source>
</evidence>
<dbReference type="GO" id="GO:0005840">
    <property type="term" value="C:ribosome"/>
    <property type="evidence" value="ECO:0007669"/>
    <property type="project" value="UniProtKB-KW"/>
</dbReference>
<evidence type="ECO:0000313" key="7">
    <source>
        <dbReference type="Proteomes" id="UP000176650"/>
    </source>
</evidence>
<dbReference type="InterPro" id="IPR036049">
    <property type="entry name" value="Ribosomal_uL29_sf"/>
</dbReference>
<keyword evidence="3 5" id="KW-0687">Ribonucleoprotein</keyword>
<evidence type="ECO:0000256" key="5">
    <source>
        <dbReference type="HAMAP-Rule" id="MF_00374"/>
    </source>
</evidence>
<comment type="similarity">
    <text evidence="1 5">Belongs to the universal ribosomal protein uL29 family.</text>
</comment>
<dbReference type="Gene3D" id="1.10.287.310">
    <property type="match status" value="1"/>
</dbReference>
<accession>A0A1F5BU51</accession>
<evidence type="ECO:0000256" key="3">
    <source>
        <dbReference type="ARBA" id="ARBA00023274"/>
    </source>
</evidence>
<proteinExistence type="inferred from homology"/>
<dbReference type="NCBIfam" id="TIGR00012">
    <property type="entry name" value="L29"/>
    <property type="match status" value="1"/>
</dbReference>
<keyword evidence="2 5" id="KW-0689">Ribosomal protein</keyword>